<dbReference type="NCBIfam" id="TIGR02937">
    <property type="entry name" value="sigma70-ECF"/>
    <property type="match status" value="1"/>
</dbReference>
<dbReference type="Gene3D" id="1.10.1740.10">
    <property type="match status" value="1"/>
</dbReference>
<evidence type="ECO:0000259" key="6">
    <source>
        <dbReference type="Pfam" id="PF04542"/>
    </source>
</evidence>
<dbReference type="CDD" id="cd06171">
    <property type="entry name" value="Sigma70_r4"/>
    <property type="match status" value="1"/>
</dbReference>
<evidence type="ECO:0000256" key="2">
    <source>
        <dbReference type="ARBA" id="ARBA00023015"/>
    </source>
</evidence>
<dbReference type="GO" id="GO:0016987">
    <property type="term" value="F:sigma factor activity"/>
    <property type="evidence" value="ECO:0007669"/>
    <property type="project" value="UniProtKB-KW"/>
</dbReference>
<dbReference type="Pfam" id="PF04542">
    <property type="entry name" value="Sigma70_r2"/>
    <property type="match status" value="1"/>
</dbReference>
<dbReference type="InterPro" id="IPR013324">
    <property type="entry name" value="RNA_pol_sigma_r3/r4-like"/>
</dbReference>
<organism evidence="8 9">
    <name type="scientific">Agathobaculum butyriciproducens</name>
    <dbReference type="NCBI Taxonomy" id="1628085"/>
    <lineage>
        <taxon>Bacteria</taxon>
        <taxon>Bacillati</taxon>
        <taxon>Bacillota</taxon>
        <taxon>Clostridia</taxon>
        <taxon>Eubacteriales</taxon>
        <taxon>Butyricicoccaceae</taxon>
        <taxon>Agathobaculum</taxon>
    </lineage>
</organism>
<accession>A0AAW4VWP1</accession>
<feature type="region of interest" description="Disordered" evidence="5">
    <location>
        <begin position="161"/>
        <end position="188"/>
    </location>
</feature>
<dbReference type="AlphaFoldDB" id="A0AAW4VWP1"/>
<keyword evidence="9" id="KW-1185">Reference proteome</keyword>
<feature type="domain" description="RNA polymerase sigma factor 70 region 4 type 2" evidence="7">
    <location>
        <begin position="103"/>
        <end position="154"/>
    </location>
</feature>
<dbReference type="InterPro" id="IPR013249">
    <property type="entry name" value="RNA_pol_sigma70_r4_t2"/>
</dbReference>
<proteinExistence type="inferred from homology"/>
<dbReference type="EMBL" id="JAJEPX010000031">
    <property type="protein sequence ID" value="MCC2177371.1"/>
    <property type="molecule type" value="Genomic_DNA"/>
</dbReference>
<dbReference type="Pfam" id="PF08281">
    <property type="entry name" value="Sigma70_r4_2"/>
    <property type="match status" value="1"/>
</dbReference>
<evidence type="ECO:0000256" key="1">
    <source>
        <dbReference type="ARBA" id="ARBA00010641"/>
    </source>
</evidence>
<dbReference type="Proteomes" id="UP001298753">
    <property type="component" value="Unassembled WGS sequence"/>
</dbReference>
<evidence type="ECO:0000313" key="8">
    <source>
        <dbReference type="EMBL" id="MCC2177371.1"/>
    </source>
</evidence>
<evidence type="ECO:0000256" key="4">
    <source>
        <dbReference type="ARBA" id="ARBA00023163"/>
    </source>
</evidence>
<dbReference type="InterPro" id="IPR039425">
    <property type="entry name" value="RNA_pol_sigma-70-like"/>
</dbReference>
<feature type="compositionally biased region" description="Low complexity" evidence="5">
    <location>
        <begin position="176"/>
        <end position="188"/>
    </location>
</feature>
<dbReference type="SUPFAM" id="SSF88946">
    <property type="entry name" value="Sigma2 domain of RNA polymerase sigma factors"/>
    <property type="match status" value="1"/>
</dbReference>
<dbReference type="InterPro" id="IPR013325">
    <property type="entry name" value="RNA_pol_sigma_r2"/>
</dbReference>
<keyword evidence="2" id="KW-0805">Transcription regulation</keyword>
<sequence length="188" mass="21336">MQTKLRSDAFLQQAMDTCGDAVYRLALCRLNSRADAEDVYQEVFLRLLRDDTDFRDTEHLKAWLLRVTLSRCADLRRSAWFKRTAPMEAAADTAAPEPENSSELWQAVHALPDDQRIAVWLHYVEGYRTEEIAEMVGCRPATVRTRLHRARKQLKLDLEGSYDEEQLERTEGHQGSAGAEGAHAGSSS</sequence>
<keyword evidence="4" id="KW-0804">Transcription</keyword>
<dbReference type="PANTHER" id="PTHR43133">
    <property type="entry name" value="RNA POLYMERASE ECF-TYPE SIGMA FACTO"/>
    <property type="match status" value="1"/>
</dbReference>
<comment type="caution">
    <text evidence="8">The sequence shown here is derived from an EMBL/GenBank/DDBJ whole genome shotgun (WGS) entry which is preliminary data.</text>
</comment>
<dbReference type="InterPro" id="IPR014284">
    <property type="entry name" value="RNA_pol_sigma-70_dom"/>
</dbReference>
<gene>
    <name evidence="8" type="ORF">LKD22_09590</name>
</gene>
<dbReference type="Gene3D" id="1.10.10.10">
    <property type="entry name" value="Winged helix-like DNA-binding domain superfamily/Winged helix DNA-binding domain"/>
    <property type="match status" value="1"/>
</dbReference>
<dbReference type="PANTHER" id="PTHR43133:SF25">
    <property type="entry name" value="RNA POLYMERASE SIGMA FACTOR RFAY-RELATED"/>
    <property type="match status" value="1"/>
</dbReference>
<evidence type="ECO:0000256" key="3">
    <source>
        <dbReference type="ARBA" id="ARBA00023082"/>
    </source>
</evidence>
<evidence type="ECO:0000313" key="9">
    <source>
        <dbReference type="Proteomes" id="UP001298753"/>
    </source>
</evidence>
<feature type="domain" description="RNA polymerase sigma-70 region 2" evidence="6">
    <location>
        <begin position="19"/>
        <end position="80"/>
    </location>
</feature>
<dbReference type="SUPFAM" id="SSF88659">
    <property type="entry name" value="Sigma3 and sigma4 domains of RNA polymerase sigma factors"/>
    <property type="match status" value="1"/>
</dbReference>
<dbReference type="InterPro" id="IPR036388">
    <property type="entry name" value="WH-like_DNA-bd_sf"/>
</dbReference>
<dbReference type="RefSeq" id="WP_227600939.1">
    <property type="nucleotide sequence ID" value="NZ_JAJEPX010000031.1"/>
</dbReference>
<dbReference type="GO" id="GO:0003677">
    <property type="term" value="F:DNA binding"/>
    <property type="evidence" value="ECO:0007669"/>
    <property type="project" value="InterPro"/>
</dbReference>
<reference evidence="8 9" key="1">
    <citation type="submission" date="2021-10" db="EMBL/GenBank/DDBJ databases">
        <title>Anaerobic single-cell dispensing facilitates the cultivation of human gut bacteria.</title>
        <authorList>
            <person name="Afrizal A."/>
        </authorList>
    </citation>
    <scope>NUCLEOTIDE SEQUENCE [LARGE SCALE GENOMIC DNA]</scope>
    <source>
        <strain evidence="8 9">CLA-AA-H270</strain>
    </source>
</reference>
<dbReference type="InterPro" id="IPR007627">
    <property type="entry name" value="RNA_pol_sigma70_r2"/>
</dbReference>
<name>A0AAW4VWP1_9FIRM</name>
<keyword evidence="3" id="KW-0731">Sigma factor</keyword>
<dbReference type="GeneID" id="98660804"/>
<evidence type="ECO:0000256" key="5">
    <source>
        <dbReference type="SAM" id="MobiDB-lite"/>
    </source>
</evidence>
<evidence type="ECO:0000259" key="7">
    <source>
        <dbReference type="Pfam" id="PF08281"/>
    </source>
</evidence>
<protein>
    <submittedName>
        <fullName evidence="8">Sigma-70 family RNA polymerase sigma factor</fullName>
    </submittedName>
</protein>
<comment type="similarity">
    <text evidence="1">Belongs to the sigma-70 factor family. ECF subfamily.</text>
</comment>
<dbReference type="GO" id="GO:0006352">
    <property type="term" value="P:DNA-templated transcription initiation"/>
    <property type="evidence" value="ECO:0007669"/>
    <property type="project" value="InterPro"/>
</dbReference>